<dbReference type="InterPro" id="IPR050858">
    <property type="entry name" value="Mal-CoA-ACP_Trans/PKS_FabD"/>
</dbReference>
<dbReference type="AlphaFoldDB" id="A0AAJ0BQ30"/>
<evidence type="ECO:0000313" key="6">
    <source>
        <dbReference type="EMBL" id="KAK1762383.1"/>
    </source>
</evidence>
<dbReference type="GeneID" id="85312451"/>
<dbReference type="PANTHER" id="PTHR42681:SF1">
    <property type="entry name" value="MALONYL-COA-ACYL CARRIER PROTEIN TRANSACYLASE, MITOCHONDRIAL"/>
    <property type="match status" value="1"/>
</dbReference>
<dbReference type="Gene3D" id="3.40.366.10">
    <property type="entry name" value="Malonyl-Coenzyme A Acyl Carrier Protein, domain 2"/>
    <property type="match status" value="1"/>
</dbReference>
<feature type="domain" description="Malonyl-CoA:ACP transacylase (MAT)" evidence="5">
    <location>
        <begin position="60"/>
        <end position="421"/>
    </location>
</feature>
<dbReference type="InterPro" id="IPR001227">
    <property type="entry name" value="Ac_transferase_dom_sf"/>
</dbReference>
<dbReference type="GO" id="GO:0005739">
    <property type="term" value="C:mitochondrion"/>
    <property type="evidence" value="ECO:0007669"/>
    <property type="project" value="TreeGrafter"/>
</dbReference>
<dbReference type="InterPro" id="IPR016036">
    <property type="entry name" value="Malonyl_transacylase_ACP-bd"/>
</dbReference>
<keyword evidence="6" id="KW-0378">Hydrolase</keyword>
<evidence type="ECO:0000256" key="4">
    <source>
        <dbReference type="ARBA" id="ARBA00048462"/>
    </source>
</evidence>
<keyword evidence="2 6" id="KW-0808">Transferase</keyword>
<dbReference type="GO" id="GO:0016787">
    <property type="term" value="F:hydrolase activity"/>
    <property type="evidence" value="ECO:0007669"/>
    <property type="project" value="UniProtKB-KW"/>
</dbReference>
<sequence length="439" mass="48113">MLTRALPRPLRTPSRVATGATLWSPIRTWREDGRQFVCRQQRRDASTEKKKKTRPGTAIFFPGQGVQRVGMLTPWLEAFPRTANEIVDEIDHIMGYKLSDIIQSGPSRVLTATPNAQPAIMATSILILRVLEREFGFDAAERADFALGHSLGEFAALVAAGCIALEDSLYMVRRRAEVMAEATRRAEREYGGEYGMVAVVTEPDRLAGLIDAIHDFIGHSGSPPGVEEVGTVGSGGSAAAAAARGGDCSPIDQVLIANVNSKNQIVLSGNIERIKTLIAHVRQFLGHDPRAVRLKADSPFHSPIMRPAVDVMRSILSGPSRVPGRSSVVTFPGRIPCVVSNVSARPFESKADLEDLLARQCLETVRWWDSIRYLDQERRVRRWVGIGPGKVGRNLVGKEVGMRGRDVVKGGGVWAITDPAEIEEVLRALEETEEIEDEE</sequence>
<dbReference type="EMBL" id="MU839038">
    <property type="protein sequence ID" value="KAK1762383.1"/>
    <property type="molecule type" value="Genomic_DNA"/>
</dbReference>
<name>A0AAJ0BQ30_9PEZI</name>
<evidence type="ECO:0000259" key="5">
    <source>
        <dbReference type="SMART" id="SM00827"/>
    </source>
</evidence>
<dbReference type="PANTHER" id="PTHR42681">
    <property type="entry name" value="MALONYL-COA-ACYL CARRIER PROTEIN TRANSACYLASE, MITOCHONDRIAL"/>
    <property type="match status" value="1"/>
</dbReference>
<dbReference type="SMART" id="SM00827">
    <property type="entry name" value="PKS_AT"/>
    <property type="match status" value="1"/>
</dbReference>
<dbReference type="InterPro" id="IPR014043">
    <property type="entry name" value="Acyl_transferase_dom"/>
</dbReference>
<proteinExistence type="predicted"/>
<comment type="catalytic activity">
    <reaction evidence="4">
        <text>holo-[ACP] + malonyl-CoA = malonyl-[ACP] + CoA</text>
        <dbReference type="Rhea" id="RHEA:41792"/>
        <dbReference type="Rhea" id="RHEA-COMP:9623"/>
        <dbReference type="Rhea" id="RHEA-COMP:9685"/>
        <dbReference type="ChEBI" id="CHEBI:57287"/>
        <dbReference type="ChEBI" id="CHEBI:57384"/>
        <dbReference type="ChEBI" id="CHEBI:64479"/>
        <dbReference type="ChEBI" id="CHEBI:78449"/>
        <dbReference type="EC" id="2.3.1.39"/>
    </reaction>
</comment>
<dbReference type="Gene3D" id="3.30.70.250">
    <property type="entry name" value="Malonyl-CoA ACP transacylase, ACP-binding"/>
    <property type="match status" value="1"/>
</dbReference>
<keyword evidence="3" id="KW-0012">Acyltransferase</keyword>
<keyword evidence="7" id="KW-1185">Reference proteome</keyword>
<evidence type="ECO:0000256" key="3">
    <source>
        <dbReference type="ARBA" id="ARBA00023315"/>
    </source>
</evidence>
<evidence type="ECO:0000256" key="2">
    <source>
        <dbReference type="ARBA" id="ARBA00022679"/>
    </source>
</evidence>
<protein>
    <recommendedName>
        <fullName evidence="1">[acyl-carrier-protein] S-malonyltransferase</fullName>
        <ecNumber evidence="1">2.3.1.39</ecNumber>
    </recommendedName>
</protein>
<dbReference type="EC" id="2.3.1.39" evidence="1"/>
<dbReference type="SUPFAM" id="SSF52151">
    <property type="entry name" value="FabD/lysophospholipase-like"/>
    <property type="match status" value="1"/>
</dbReference>
<accession>A0AAJ0BQ30</accession>
<evidence type="ECO:0000313" key="7">
    <source>
        <dbReference type="Proteomes" id="UP001244011"/>
    </source>
</evidence>
<dbReference type="Proteomes" id="UP001244011">
    <property type="component" value="Unassembled WGS sequence"/>
</dbReference>
<dbReference type="Pfam" id="PF00698">
    <property type="entry name" value="Acyl_transf_1"/>
    <property type="match status" value="1"/>
</dbReference>
<dbReference type="GO" id="GO:0006633">
    <property type="term" value="P:fatty acid biosynthetic process"/>
    <property type="evidence" value="ECO:0007669"/>
    <property type="project" value="TreeGrafter"/>
</dbReference>
<dbReference type="RefSeq" id="XP_060278596.1">
    <property type="nucleotide sequence ID" value="XM_060429264.1"/>
</dbReference>
<dbReference type="GO" id="GO:0004314">
    <property type="term" value="F:[acyl-carrier-protein] S-malonyltransferase activity"/>
    <property type="evidence" value="ECO:0007669"/>
    <property type="project" value="UniProtKB-EC"/>
</dbReference>
<dbReference type="SUPFAM" id="SSF55048">
    <property type="entry name" value="Probable ACP-binding domain of malonyl-CoA ACP transacylase"/>
    <property type="match status" value="1"/>
</dbReference>
<evidence type="ECO:0000256" key="1">
    <source>
        <dbReference type="ARBA" id="ARBA00013258"/>
    </source>
</evidence>
<organism evidence="6 7">
    <name type="scientific">Phialemonium atrogriseum</name>
    <dbReference type="NCBI Taxonomy" id="1093897"/>
    <lineage>
        <taxon>Eukaryota</taxon>
        <taxon>Fungi</taxon>
        <taxon>Dikarya</taxon>
        <taxon>Ascomycota</taxon>
        <taxon>Pezizomycotina</taxon>
        <taxon>Sordariomycetes</taxon>
        <taxon>Sordariomycetidae</taxon>
        <taxon>Cephalothecales</taxon>
        <taxon>Cephalothecaceae</taxon>
        <taxon>Phialemonium</taxon>
    </lineage>
</organism>
<gene>
    <name evidence="6" type="ORF">QBC33DRAFT_552075</name>
</gene>
<reference evidence="6" key="1">
    <citation type="submission" date="2023-06" db="EMBL/GenBank/DDBJ databases">
        <title>Genome-scale phylogeny and comparative genomics of the fungal order Sordariales.</title>
        <authorList>
            <consortium name="Lawrence Berkeley National Laboratory"/>
            <person name="Hensen N."/>
            <person name="Bonometti L."/>
            <person name="Westerberg I."/>
            <person name="Brannstrom I.O."/>
            <person name="Guillou S."/>
            <person name="Cros-Aarteil S."/>
            <person name="Calhoun S."/>
            <person name="Haridas S."/>
            <person name="Kuo A."/>
            <person name="Mondo S."/>
            <person name="Pangilinan J."/>
            <person name="Riley R."/>
            <person name="Labutti K."/>
            <person name="Andreopoulos B."/>
            <person name="Lipzen A."/>
            <person name="Chen C."/>
            <person name="Yanf M."/>
            <person name="Daum C."/>
            <person name="Ng V."/>
            <person name="Clum A."/>
            <person name="Steindorff A."/>
            <person name="Ohm R."/>
            <person name="Martin F."/>
            <person name="Silar P."/>
            <person name="Natvig D."/>
            <person name="Lalanne C."/>
            <person name="Gautier V."/>
            <person name="Ament-Velasquez S.L."/>
            <person name="Kruys A."/>
            <person name="Hutchinson M.I."/>
            <person name="Powell A.J."/>
            <person name="Barry K."/>
            <person name="Miller A.N."/>
            <person name="Grigoriev I.V."/>
            <person name="Debuchy R."/>
            <person name="Gladieux P."/>
            <person name="Thoren M.H."/>
            <person name="Johannesson H."/>
        </authorList>
    </citation>
    <scope>NUCLEOTIDE SEQUENCE</scope>
    <source>
        <strain evidence="6">8032-3</strain>
    </source>
</reference>
<comment type="caution">
    <text evidence="6">The sequence shown here is derived from an EMBL/GenBank/DDBJ whole genome shotgun (WGS) entry which is preliminary data.</text>
</comment>
<dbReference type="InterPro" id="IPR016035">
    <property type="entry name" value="Acyl_Trfase/lysoPLipase"/>
</dbReference>